<evidence type="ECO:0000313" key="7">
    <source>
        <dbReference type="EMBL" id="RLJ70472.1"/>
    </source>
</evidence>
<evidence type="ECO:0000256" key="3">
    <source>
        <dbReference type="ARBA" id="ARBA00022692"/>
    </source>
</evidence>
<keyword evidence="3 6" id="KW-0812">Transmembrane</keyword>
<dbReference type="InterPro" id="IPR017039">
    <property type="entry name" value="Virul_fac_BrkB"/>
</dbReference>
<dbReference type="RefSeq" id="WP_121010154.1">
    <property type="nucleotide sequence ID" value="NZ_RCCJ01000001.1"/>
</dbReference>
<evidence type="ECO:0000256" key="2">
    <source>
        <dbReference type="ARBA" id="ARBA00022475"/>
    </source>
</evidence>
<dbReference type="Proteomes" id="UP000267841">
    <property type="component" value="Unassembled WGS sequence"/>
</dbReference>
<keyword evidence="2" id="KW-1003">Cell membrane</keyword>
<dbReference type="AlphaFoldDB" id="A0A497XTK7"/>
<evidence type="ECO:0000256" key="4">
    <source>
        <dbReference type="ARBA" id="ARBA00022989"/>
    </source>
</evidence>
<feature type="transmembrane region" description="Helical" evidence="6">
    <location>
        <begin position="30"/>
        <end position="52"/>
    </location>
</feature>
<feature type="transmembrane region" description="Helical" evidence="6">
    <location>
        <begin position="223"/>
        <end position="248"/>
    </location>
</feature>
<comment type="caution">
    <text evidence="7">The sequence shown here is derived from an EMBL/GenBank/DDBJ whole genome shotgun (WGS) entry which is preliminary data.</text>
</comment>
<dbReference type="Pfam" id="PF03631">
    <property type="entry name" value="Virul_fac_BrkB"/>
    <property type="match status" value="1"/>
</dbReference>
<evidence type="ECO:0000256" key="1">
    <source>
        <dbReference type="ARBA" id="ARBA00004651"/>
    </source>
</evidence>
<dbReference type="PIRSF" id="PIRSF035875">
    <property type="entry name" value="RNase_BN"/>
    <property type="match status" value="1"/>
</dbReference>
<proteinExistence type="predicted"/>
<evidence type="ECO:0000256" key="6">
    <source>
        <dbReference type="SAM" id="Phobius"/>
    </source>
</evidence>
<feature type="transmembrane region" description="Helical" evidence="6">
    <location>
        <begin position="161"/>
        <end position="182"/>
    </location>
</feature>
<evidence type="ECO:0000313" key="8">
    <source>
        <dbReference type="Proteomes" id="UP000267841"/>
    </source>
</evidence>
<protein>
    <submittedName>
        <fullName evidence="7">Membrane protein</fullName>
    </submittedName>
</protein>
<dbReference type="PANTHER" id="PTHR30213:SF0">
    <property type="entry name" value="UPF0761 MEMBRANE PROTEIN YIHY"/>
    <property type="match status" value="1"/>
</dbReference>
<dbReference type="EMBL" id="RCCJ01000001">
    <property type="protein sequence ID" value="RLJ70472.1"/>
    <property type="molecule type" value="Genomic_DNA"/>
</dbReference>
<dbReference type="GO" id="GO:0005886">
    <property type="term" value="C:plasma membrane"/>
    <property type="evidence" value="ECO:0007669"/>
    <property type="project" value="UniProtKB-SubCell"/>
</dbReference>
<reference evidence="7 8" key="1">
    <citation type="submission" date="2018-10" db="EMBL/GenBank/DDBJ databases">
        <title>Genomic Encyclopedia of Archaeal and Bacterial Type Strains, Phase II (KMG-II): from individual species to whole genera.</title>
        <authorList>
            <person name="Goeker M."/>
        </authorList>
    </citation>
    <scope>NUCLEOTIDE SEQUENCE [LARGE SCALE GENOMIC DNA]</scope>
    <source>
        <strain evidence="7 8">DSM 16510</strain>
    </source>
</reference>
<keyword evidence="4 6" id="KW-1133">Transmembrane helix</keyword>
<sequence>MSPYRRFSKAALLSLIDVFKESYTYHSGALTYHFLLSMAPLTVILINLLGFLPLIELSRIEETIDQIFPQYTNKVIHEILEVQKRSKETSAIALGLSYFFSVGFIRYLGKAFSFVSEGELTERRELFYWVFMPAFLLGLVLIISSSFFLSIYLKLVVPKNYSVIIDLSYVLPGTLTLFALYRSFIRGSFSILKLLAISAYVSFLMFASQLGFTWYIANVFKGSLLYGSLTTIIISLLWINLIFLTLLYGARLIYRLRREP</sequence>
<dbReference type="OrthoDB" id="10809at2"/>
<accession>A0A497XTK7</accession>
<organism evidence="7 8">
    <name type="scientific">Hydrogenivirga caldilitoris</name>
    <dbReference type="NCBI Taxonomy" id="246264"/>
    <lineage>
        <taxon>Bacteria</taxon>
        <taxon>Pseudomonadati</taxon>
        <taxon>Aquificota</taxon>
        <taxon>Aquificia</taxon>
        <taxon>Aquificales</taxon>
        <taxon>Aquificaceae</taxon>
        <taxon>Hydrogenivirga</taxon>
    </lineage>
</organism>
<feature type="transmembrane region" description="Helical" evidence="6">
    <location>
        <begin position="126"/>
        <end position="149"/>
    </location>
</feature>
<gene>
    <name evidence="7" type="ORF">BCF55_0747</name>
</gene>
<comment type="subcellular location">
    <subcellularLocation>
        <location evidence="1">Cell membrane</location>
        <topology evidence="1">Multi-pass membrane protein</topology>
    </subcellularLocation>
</comment>
<keyword evidence="8" id="KW-1185">Reference proteome</keyword>
<evidence type="ECO:0000256" key="5">
    <source>
        <dbReference type="ARBA" id="ARBA00023136"/>
    </source>
</evidence>
<dbReference type="PANTHER" id="PTHR30213">
    <property type="entry name" value="INNER MEMBRANE PROTEIN YHJD"/>
    <property type="match status" value="1"/>
</dbReference>
<keyword evidence="5 6" id="KW-0472">Membrane</keyword>
<feature type="transmembrane region" description="Helical" evidence="6">
    <location>
        <begin position="194"/>
        <end position="217"/>
    </location>
</feature>
<name>A0A497XTK7_9AQUI</name>